<keyword evidence="3" id="KW-0694">RNA-binding</keyword>
<comment type="catalytic activity">
    <reaction evidence="1 4">
        <text>a uridine in RNA = a pseudouridine in RNA</text>
        <dbReference type="Rhea" id="RHEA:48348"/>
        <dbReference type="Rhea" id="RHEA-COMP:12068"/>
        <dbReference type="Rhea" id="RHEA-COMP:12069"/>
        <dbReference type="ChEBI" id="CHEBI:65314"/>
        <dbReference type="ChEBI" id="CHEBI:65315"/>
    </reaction>
</comment>
<reference evidence="6 7" key="1">
    <citation type="submission" date="2020-10" db="EMBL/GenBank/DDBJ databases">
        <title>Bacillus sp. HD4P25, an endophyte from a halophyte.</title>
        <authorList>
            <person name="Sun J.-Q."/>
        </authorList>
    </citation>
    <scope>NUCLEOTIDE SEQUENCE [LARGE SCALE GENOMIC DNA]</scope>
    <source>
        <strain evidence="6 7">YIM 93174</strain>
    </source>
</reference>
<evidence type="ECO:0000256" key="3">
    <source>
        <dbReference type="PROSITE-ProRule" id="PRU00182"/>
    </source>
</evidence>
<dbReference type="NCBIfam" id="TIGR00005">
    <property type="entry name" value="rluA_subfam"/>
    <property type="match status" value="1"/>
</dbReference>
<keyword evidence="4" id="KW-0413">Isomerase</keyword>
<dbReference type="EMBL" id="JADCLJ010000022">
    <property type="protein sequence ID" value="MBE4909400.1"/>
    <property type="molecule type" value="Genomic_DNA"/>
</dbReference>
<sequence>MNNFVLEWTITEESNGILIKDFLKEKHISKAALTDIKFDGGDIIVNGLTVTVRYALRTGDYLSVVFPYESPSKELVSEPIPLNIVYEDKYILIVNKPAVISTIPSREHPRGSLANALKYYYESIELASTIHIVNRLDRDTSGLLIVAKHRHVHHLFSEQQKKGEIFRRYEAVVHRVIQKDSGRIIAPIGRKSDSIIEREVREDGQFAATNYNVLKRYDNHTHISLKLETGRTHQIRVHMAYLGHPLLGDTLYGGLRDHITRQALHCCEVRFLHPILQEEMKFEIDLPDDMKELLKE</sequence>
<protein>
    <recommendedName>
        <fullName evidence="4">Pseudouridine synthase</fullName>
        <ecNumber evidence="4">5.4.99.-</ecNumber>
    </recommendedName>
</protein>
<dbReference type="Gene3D" id="3.30.2350.10">
    <property type="entry name" value="Pseudouridine synthase"/>
    <property type="match status" value="1"/>
</dbReference>
<evidence type="ECO:0000259" key="5">
    <source>
        <dbReference type="Pfam" id="PF00849"/>
    </source>
</evidence>
<comment type="similarity">
    <text evidence="2 4">Belongs to the pseudouridine synthase RluA family.</text>
</comment>
<evidence type="ECO:0000256" key="4">
    <source>
        <dbReference type="RuleBase" id="RU362028"/>
    </source>
</evidence>
<evidence type="ECO:0000256" key="1">
    <source>
        <dbReference type="ARBA" id="ARBA00000073"/>
    </source>
</evidence>
<dbReference type="RefSeq" id="WP_193537990.1">
    <property type="nucleotide sequence ID" value="NZ_JADCLJ010000022.1"/>
</dbReference>
<accession>A0ABR9QLL2</accession>
<dbReference type="SUPFAM" id="SSF55120">
    <property type="entry name" value="Pseudouridine synthase"/>
    <property type="match status" value="1"/>
</dbReference>
<dbReference type="EC" id="5.4.99.-" evidence="4"/>
<dbReference type="Proteomes" id="UP001516662">
    <property type="component" value="Unassembled WGS sequence"/>
</dbReference>
<proteinExistence type="inferred from homology"/>
<dbReference type="InterPro" id="IPR006225">
    <property type="entry name" value="PsdUridine_synth_RluC/D"/>
</dbReference>
<dbReference type="PANTHER" id="PTHR21600">
    <property type="entry name" value="MITOCHONDRIAL RNA PSEUDOURIDINE SYNTHASE"/>
    <property type="match status" value="1"/>
</dbReference>
<dbReference type="PANTHER" id="PTHR21600:SF35">
    <property type="entry name" value="PSEUDOURIDINE SYNTHASE"/>
    <property type="match status" value="1"/>
</dbReference>
<dbReference type="InterPro" id="IPR006224">
    <property type="entry name" value="PsdUridine_synth_RluA-like_CS"/>
</dbReference>
<dbReference type="PROSITE" id="PS50889">
    <property type="entry name" value="S4"/>
    <property type="match status" value="1"/>
</dbReference>
<dbReference type="CDD" id="cd02869">
    <property type="entry name" value="PseudoU_synth_RluA_like"/>
    <property type="match status" value="1"/>
</dbReference>
<comment type="function">
    <text evidence="4">Responsible for synthesis of pseudouridine from uracil.</text>
</comment>
<name>A0ABR9QLL2_9BACI</name>
<evidence type="ECO:0000256" key="2">
    <source>
        <dbReference type="ARBA" id="ARBA00010876"/>
    </source>
</evidence>
<dbReference type="PROSITE" id="PS01129">
    <property type="entry name" value="PSI_RLU"/>
    <property type="match status" value="1"/>
</dbReference>
<organism evidence="6 7">
    <name type="scientific">Litchfieldia luteola</name>
    <dbReference type="NCBI Taxonomy" id="682179"/>
    <lineage>
        <taxon>Bacteria</taxon>
        <taxon>Bacillati</taxon>
        <taxon>Bacillota</taxon>
        <taxon>Bacilli</taxon>
        <taxon>Bacillales</taxon>
        <taxon>Bacillaceae</taxon>
        <taxon>Litchfieldia</taxon>
    </lineage>
</organism>
<dbReference type="InterPro" id="IPR020103">
    <property type="entry name" value="PsdUridine_synth_cat_dom_sf"/>
</dbReference>
<gene>
    <name evidence="6" type="ORF">IMZ08_15215</name>
</gene>
<evidence type="ECO:0000313" key="6">
    <source>
        <dbReference type="EMBL" id="MBE4909400.1"/>
    </source>
</evidence>
<evidence type="ECO:0000313" key="7">
    <source>
        <dbReference type="Proteomes" id="UP001516662"/>
    </source>
</evidence>
<dbReference type="InterPro" id="IPR050188">
    <property type="entry name" value="RluA_PseudoU_synthase"/>
</dbReference>
<feature type="domain" description="Pseudouridine synthase RsuA/RluA-like" evidence="5">
    <location>
        <begin position="91"/>
        <end position="240"/>
    </location>
</feature>
<dbReference type="Pfam" id="PF00849">
    <property type="entry name" value="PseudoU_synth_2"/>
    <property type="match status" value="1"/>
</dbReference>
<keyword evidence="7" id="KW-1185">Reference proteome</keyword>
<dbReference type="InterPro" id="IPR006145">
    <property type="entry name" value="PsdUridine_synth_RsuA/RluA"/>
</dbReference>
<comment type="caution">
    <text evidence="6">The sequence shown here is derived from an EMBL/GenBank/DDBJ whole genome shotgun (WGS) entry which is preliminary data.</text>
</comment>